<evidence type="ECO:0000313" key="1">
    <source>
        <dbReference type="EMBL" id="RAV08719.1"/>
    </source>
</evidence>
<proteinExistence type="predicted"/>
<dbReference type="Proteomes" id="UP000250369">
    <property type="component" value="Unassembled WGS sequence"/>
</dbReference>
<dbReference type="AlphaFoldDB" id="A0A329LLV0"/>
<reference evidence="1 2" key="1">
    <citation type="journal article" date="2009" name="Int. J. Syst. Evol. Microbiol.">
        <title>Paenibacillus contaminans sp. nov., isolated from a contaminated laboratory plate.</title>
        <authorList>
            <person name="Chou J.H."/>
            <person name="Lee J.H."/>
            <person name="Lin M.C."/>
            <person name="Chang P.S."/>
            <person name="Arun A.B."/>
            <person name="Young C.C."/>
            <person name="Chen W.M."/>
        </authorList>
    </citation>
    <scope>NUCLEOTIDE SEQUENCE [LARGE SCALE GENOMIC DNA]</scope>
    <source>
        <strain evidence="1 2">CKOBP-6</strain>
    </source>
</reference>
<sequence length="176" mass="19876">MSTSLIEQVIRLENHDDLHSIRLLILINTLVGKKNETKISISTLSKLDFILRYPVVLERALIQLNVIKSTVTSEAERNSIETDMLAFSYSPWSSEFRKLLVLLSARTLITWKLNGRQIELSLTDLGKELCAQVVLNDEFVDILKQSKVIKSSFANLSLAKLDSLLASVIKYTNAKN</sequence>
<organism evidence="1 2">
    <name type="scientific">Paenibacillus contaminans</name>
    <dbReference type="NCBI Taxonomy" id="450362"/>
    <lineage>
        <taxon>Bacteria</taxon>
        <taxon>Bacillati</taxon>
        <taxon>Bacillota</taxon>
        <taxon>Bacilli</taxon>
        <taxon>Bacillales</taxon>
        <taxon>Paenibacillaceae</taxon>
        <taxon>Paenibacillus</taxon>
    </lineage>
</organism>
<dbReference type="EMBL" id="QMFB01000056">
    <property type="protein sequence ID" value="RAV08719.1"/>
    <property type="molecule type" value="Genomic_DNA"/>
</dbReference>
<accession>A0A329LLV0</accession>
<dbReference type="RefSeq" id="WP_113036755.1">
    <property type="nucleotide sequence ID" value="NZ_QMFB01000056.1"/>
</dbReference>
<keyword evidence="2" id="KW-1185">Reference proteome</keyword>
<name>A0A329LLV0_9BACL</name>
<gene>
    <name evidence="1" type="ORF">DQG23_40610</name>
</gene>
<protein>
    <submittedName>
        <fullName evidence="1">Uncharacterized protein</fullName>
    </submittedName>
</protein>
<comment type="caution">
    <text evidence="1">The sequence shown here is derived from an EMBL/GenBank/DDBJ whole genome shotgun (WGS) entry which is preliminary data.</text>
</comment>
<evidence type="ECO:0000313" key="2">
    <source>
        <dbReference type="Proteomes" id="UP000250369"/>
    </source>
</evidence>
<dbReference type="OrthoDB" id="3637315at2"/>